<dbReference type="PRINTS" id="PR01415">
    <property type="entry name" value="ANKYRIN"/>
</dbReference>
<accession>A0ABR1HI77</accession>
<dbReference type="PANTHER" id="PTHR24188:SF29">
    <property type="entry name" value="GH09064P"/>
    <property type="match status" value="1"/>
</dbReference>
<feature type="transmembrane region" description="Helical" evidence="6">
    <location>
        <begin position="126"/>
        <end position="149"/>
    </location>
</feature>
<feature type="repeat" description="ANK" evidence="3">
    <location>
        <begin position="888"/>
        <end position="920"/>
    </location>
</feature>
<feature type="repeat" description="ANK" evidence="3">
    <location>
        <begin position="921"/>
        <end position="953"/>
    </location>
</feature>
<evidence type="ECO:0000256" key="3">
    <source>
        <dbReference type="PROSITE-ProRule" id="PRU00023"/>
    </source>
</evidence>
<keyword evidence="4" id="KW-0175">Coiled coil</keyword>
<feature type="repeat" description="ANK" evidence="3">
    <location>
        <begin position="1054"/>
        <end position="1086"/>
    </location>
</feature>
<feature type="region of interest" description="Disordered" evidence="5">
    <location>
        <begin position="32"/>
        <end position="55"/>
    </location>
</feature>
<feature type="repeat" description="ANK" evidence="3">
    <location>
        <begin position="756"/>
        <end position="788"/>
    </location>
</feature>
<proteinExistence type="predicted"/>
<keyword evidence="8" id="KW-1185">Reference proteome</keyword>
<dbReference type="InterPro" id="IPR036770">
    <property type="entry name" value="Ankyrin_rpt-contain_sf"/>
</dbReference>
<organism evidence="7 8">
    <name type="scientific">Neonectria punicea</name>
    <dbReference type="NCBI Taxonomy" id="979145"/>
    <lineage>
        <taxon>Eukaryota</taxon>
        <taxon>Fungi</taxon>
        <taxon>Dikarya</taxon>
        <taxon>Ascomycota</taxon>
        <taxon>Pezizomycotina</taxon>
        <taxon>Sordariomycetes</taxon>
        <taxon>Hypocreomycetidae</taxon>
        <taxon>Hypocreales</taxon>
        <taxon>Nectriaceae</taxon>
        <taxon>Neonectria</taxon>
    </lineage>
</organism>
<reference evidence="7 8" key="1">
    <citation type="journal article" date="2025" name="Microbiol. Resour. Announc.">
        <title>Draft genome sequences for Neonectria magnoliae and Neonectria punicea, canker pathogens of Liriodendron tulipifera and Acer saccharum in West Virginia.</title>
        <authorList>
            <person name="Petronek H.M."/>
            <person name="Kasson M.T."/>
            <person name="Metheny A.M."/>
            <person name="Stauder C.M."/>
            <person name="Lovett B."/>
            <person name="Lynch S.C."/>
            <person name="Garnas J.R."/>
            <person name="Kasson L.R."/>
            <person name="Stajich J.E."/>
        </authorList>
    </citation>
    <scope>NUCLEOTIDE SEQUENCE [LARGE SCALE GENOMIC DNA]</scope>
    <source>
        <strain evidence="7 8">NRRL 64653</strain>
    </source>
</reference>
<feature type="coiled-coil region" evidence="4">
    <location>
        <begin position="627"/>
        <end position="654"/>
    </location>
</feature>
<evidence type="ECO:0000313" key="7">
    <source>
        <dbReference type="EMBL" id="KAK7420559.1"/>
    </source>
</evidence>
<keyword evidence="6" id="KW-1133">Transmembrane helix</keyword>
<gene>
    <name evidence="7" type="ORF">QQX98_002758</name>
</gene>
<dbReference type="PROSITE" id="PS50297">
    <property type="entry name" value="ANK_REP_REGION"/>
    <property type="match status" value="10"/>
</dbReference>
<dbReference type="Pfam" id="PF13637">
    <property type="entry name" value="Ank_4"/>
    <property type="match status" value="1"/>
</dbReference>
<dbReference type="Pfam" id="PF00023">
    <property type="entry name" value="Ank"/>
    <property type="match status" value="2"/>
</dbReference>
<feature type="repeat" description="ANK" evidence="3">
    <location>
        <begin position="954"/>
        <end position="986"/>
    </location>
</feature>
<feature type="non-terminal residue" evidence="7">
    <location>
        <position position="1"/>
    </location>
</feature>
<dbReference type="EMBL" id="JAZAVJ010000029">
    <property type="protein sequence ID" value="KAK7420559.1"/>
    <property type="molecule type" value="Genomic_DNA"/>
</dbReference>
<keyword evidence="6" id="KW-0812">Transmembrane</keyword>
<dbReference type="Proteomes" id="UP001498476">
    <property type="component" value="Unassembled WGS sequence"/>
</dbReference>
<dbReference type="Gene3D" id="1.25.40.20">
    <property type="entry name" value="Ankyrin repeat-containing domain"/>
    <property type="match status" value="6"/>
</dbReference>
<feature type="transmembrane region" description="Helical" evidence="6">
    <location>
        <begin position="211"/>
        <end position="232"/>
    </location>
</feature>
<feature type="compositionally biased region" description="Basic and acidic residues" evidence="5">
    <location>
        <begin position="317"/>
        <end position="327"/>
    </location>
</feature>
<evidence type="ECO:0000313" key="8">
    <source>
        <dbReference type="Proteomes" id="UP001498476"/>
    </source>
</evidence>
<evidence type="ECO:0000256" key="6">
    <source>
        <dbReference type="SAM" id="Phobius"/>
    </source>
</evidence>
<dbReference type="Pfam" id="PF12796">
    <property type="entry name" value="Ank_2"/>
    <property type="match status" value="3"/>
</dbReference>
<feature type="repeat" description="ANK" evidence="3">
    <location>
        <begin position="1087"/>
        <end position="1119"/>
    </location>
</feature>
<evidence type="ECO:0000256" key="2">
    <source>
        <dbReference type="ARBA" id="ARBA00023043"/>
    </source>
</evidence>
<feature type="region of interest" description="Disordered" evidence="5">
    <location>
        <begin position="316"/>
        <end position="337"/>
    </location>
</feature>
<evidence type="ECO:0000256" key="5">
    <source>
        <dbReference type="SAM" id="MobiDB-lite"/>
    </source>
</evidence>
<sequence length="1144" mass="127084">NSGNDSKIEVKSLGDAVEEGYLVKIEPSIRDSLCRQRPPKNSPVDSKAEEGEAPTPSVPKIIIVRNTAADAPNISLNTHSHFGRGELRMVAAIGTMLQLGVVLYSGFATHYPTLILLKNGLPVADYAFPCTAVGTLLLVAGMLLCSHVVESSTDEKRYRGGQMKKARIVWLQKTQTVSDQSFDSFALYPEDERTIITTSQRADKRSQATILAFKTVAGTMVGLCGFVVQFIGLRGMHWSASIAQLGAVLVMTVLRSWVRRGLAERPVCQPLLSGFELDWFAMTLGDAENAPWQQPSADQTEKGPWKEDWIIMTGRSPETHERLRQTSEDGDPEPSEKAHRVMMIRRDLGQLVDWRGPASAEAASLARAIEVTMDALFGSSHTGNFTWSPVANYAQKDAQSIHFRLERQKNGNWKAFENEIEAALSLWIYSISGKEDKHQQEWKGPVAPGTPAKRSLRLLGSDPQGLHRDLRWWMPNGATRVIKVEAAPNDDGRIEVERHRIVGSGNSMTDLSSGYRHVADGEGANTLLAIESYAPLELLYAQDMLSAFIWAAAKTLTDPIEGGAGIRTDDTSSVNSWHWKEAGDAYVWLFQTATTFPEESLIFTKATAILMEYLREVIFTIELREAQQYEERDIEGLKELKSNLEKELRTVGQEILSSLMRLYKEQGRDWKCVLVEEAQSGSVEDTSYPRTFKFTGLHQVAGSSDRWELSLEKEGNVNPKDIHDWTPLHYAAAKGHTYTARKLLEHRADVNARDLLESTPLHYACRHGETSIVQKLLREGAEINARSRDRVAPLHCAAMSGHQDVVSSLIEAGAVNDVLDASGNTPLLWAAYKGHKDVVDYLWPDANKRLRDQNGRTPLHLAAIAKTVDVIQLLLDTHKVDQNPRDRLGRTPLHLAVVDGQEEVIRLLVELGANKEAHDNDGWTPLYWAASSEDEAIVRLLVKLGANKEAKANDGWTPLHWAASSEDEAIVRLLVELGANKEAKANDDWTPLHYAAFNEKEVIVRLLVDELGADKEAKDNDGWTPLHWAASRGNEAIVKLLVELGADKEAHDNDGWTPLHWAASSEDEAIVRLLVELGANKEAKDNDNWTPLHYTTFNEKEAIVRLLVELGANKEAKDNNGRTPLDLATAQGYDAIMQLLSLRA</sequence>
<feature type="transmembrane region" description="Helical" evidence="6">
    <location>
        <begin position="87"/>
        <end position="106"/>
    </location>
</feature>
<feature type="region of interest" description="Disordered" evidence="5">
    <location>
        <begin position="439"/>
        <end position="461"/>
    </location>
</feature>
<dbReference type="SUPFAM" id="SSF48403">
    <property type="entry name" value="Ankyrin repeat"/>
    <property type="match status" value="2"/>
</dbReference>
<feature type="repeat" description="ANK" evidence="3">
    <location>
        <begin position="854"/>
        <end position="876"/>
    </location>
</feature>
<dbReference type="PROSITE" id="PS50088">
    <property type="entry name" value="ANK_REPEAT"/>
    <property type="match status" value="10"/>
</dbReference>
<feature type="repeat" description="ANK" evidence="3">
    <location>
        <begin position="723"/>
        <end position="755"/>
    </location>
</feature>
<keyword evidence="2 3" id="KW-0040">ANK repeat</keyword>
<keyword evidence="1" id="KW-0677">Repeat</keyword>
<comment type="caution">
    <text evidence="7">The sequence shown here is derived from an EMBL/GenBank/DDBJ whole genome shotgun (WGS) entry which is preliminary data.</text>
</comment>
<dbReference type="InterPro" id="IPR002110">
    <property type="entry name" value="Ankyrin_rpt"/>
</dbReference>
<feature type="repeat" description="ANK" evidence="3">
    <location>
        <begin position="789"/>
        <end position="821"/>
    </location>
</feature>
<keyword evidence="6" id="KW-0472">Membrane</keyword>
<name>A0ABR1HI77_9HYPO</name>
<dbReference type="PANTHER" id="PTHR24188">
    <property type="entry name" value="ANKYRIN REPEAT PROTEIN"/>
    <property type="match status" value="1"/>
</dbReference>
<feature type="repeat" description="ANK" evidence="3">
    <location>
        <begin position="1021"/>
        <end position="1053"/>
    </location>
</feature>
<protein>
    <submittedName>
        <fullName evidence="7">Uncharacterized protein</fullName>
    </submittedName>
</protein>
<evidence type="ECO:0000256" key="4">
    <source>
        <dbReference type="SAM" id="Coils"/>
    </source>
</evidence>
<evidence type="ECO:0000256" key="1">
    <source>
        <dbReference type="ARBA" id="ARBA00022737"/>
    </source>
</evidence>
<dbReference type="SMART" id="SM00248">
    <property type="entry name" value="ANK"/>
    <property type="match status" value="12"/>
</dbReference>